<dbReference type="AlphaFoldDB" id="A0A066ZAZ7"/>
<organism evidence="3 4">
    <name type="scientific">Kitasatospora cheerisanensis KCTC 2395</name>
    <dbReference type="NCBI Taxonomy" id="1348663"/>
    <lineage>
        <taxon>Bacteria</taxon>
        <taxon>Bacillati</taxon>
        <taxon>Actinomycetota</taxon>
        <taxon>Actinomycetes</taxon>
        <taxon>Kitasatosporales</taxon>
        <taxon>Streptomycetaceae</taxon>
        <taxon>Kitasatospora</taxon>
    </lineage>
</organism>
<dbReference type="SUPFAM" id="SSF142921">
    <property type="entry name" value="WGR domain-like"/>
    <property type="match status" value="1"/>
</dbReference>
<dbReference type="PROSITE" id="PS51977">
    <property type="entry name" value="WGR"/>
    <property type="match status" value="1"/>
</dbReference>
<feature type="region of interest" description="Disordered" evidence="1">
    <location>
        <begin position="65"/>
        <end position="93"/>
    </location>
</feature>
<dbReference type="InterPro" id="IPR036930">
    <property type="entry name" value="WGR_dom_sf"/>
</dbReference>
<proteinExistence type="predicted"/>
<dbReference type="eggNOG" id="COG3831">
    <property type="taxonomic scope" value="Bacteria"/>
</dbReference>
<dbReference type="Pfam" id="PF05406">
    <property type="entry name" value="WGR"/>
    <property type="match status" value="1"/>
</dbReference>
<accession>A0A066ZAZ7</accession>
<dbReference type="RefSeq" id="WP_244305144.1">
    <property type="nucleotide sequence ID" value="NZ_KK853997.1"/>
</dbReference>
<evidence type="ECO:0000313" key="4">
    <source>
        <dbReference type="Proteomes" id="UP000027178"/>
    </source>
</evidence>
<sequence>MRRWELVGDGSAKFWEAAADGASVQVRYGRIGAAGRTQVKDLADGDAAGAHLAKLIAEKERKGYRETAAAGATPTPAPAPAAVPESVDPAATTGSVVPAAATEPTESVEPALPAELPDEDAFVLPASWLALVAPRRGGGVPLGPARPYWTPPRQRTPRPCGSPRTRPGSSGCSRTAAPTSTWCGRPGRT</sequence>
<dbReference type="InterPro" id="IPR008893">
    <property type="entry name" value="WGR_domain"/>
</dbReference>
<dbReference type="EMBL" id="JNBY01000041">
    <property type="protein sequence ID" value="KDN87310.1"/>
    <property type="molecule type" value="Genomic_DNA"/>
</dbReference>
<dbReference type="Proteomes" id="UP000027178">
    <property type="component" value="Unassembled WGS sequence"/>
</dbReference>
<evidence type="ECO:0000259" key="2">
    <source>
        <dbReference type="PROSITE" id="PS51977"/>
    </source>
</evidence>
<comment type="caution">
    <text evidence="3">The sequence shown here is derived from an EMBL/GenBank/DDBJ whole genome shotgun (WGS) entry which is preliminary data.</text>
</comment>
<dbReference type="CDD" id="cd07996">
    <property type="entry name" value="WGR_MMR_like"/>
    <property type="match status" value="1"/>
</dbReference>
<dbReference type="SMART" id="SM00773">
    <property type="entry name" value="WGR"/>
    <property type="match status" value="1"/>
</dbReference>
<keyword evidence="4" id="KW-1185">Reference proteome</keyword>
<evidence type="ECO:0000313" key="3">
    <source>
        <dbReference type="EMBL" id="KDN87310.1"/>
    </source>
</evidence>
<reference evidence="3 4" key="1">
    <citation type="submission" date="2014-05" db="EMBL/GenBank/DDBJ databases">
        <title>Draft Genome Sequence of Kitasatospora cheerisanensis KCTC 2395.</title>
        <authorList>
            <person name="Nam D.H."/>
        </authorList>
    </citation>
    <scope>NUCLEOTIDE SEQUENCE [LARGE SCALE GENOMIC DNA]</scope>
    <source>
        <strain evidence="3 4">KCTC 2395</strain>
    </source>
</reference>
<protein>
    <recommendedName>
        <fullName evidence="2">WGR domain-containing protein</fullName>
    </recommendedName>
</protein>
<dbReference type="HOGENOM" id="CLU_1432803_0_0_11"/>
<name>A0A066ZAZ7_9ACTN</name>
<feature type="domain" description="WGR" evidence="2">
    <location>
        <begin position="1"/>
        <end position="79"/>
    </location>
</feature>
<evidence type="ECO:0000256" key="1">
    <source>
        <dbReference type="SAM" id="MobiDB-lite"/>
    </source>
</evidence>
<feature type="region of interest" description="Disordered" evidence="1">
    <location>
        <begin position="143"/>
        <end position="189"/>
    </location>
</feature>
<dbReference type="Gene3D" id="2.20.140.10">
    <property type="entry name" value="WGR domain"/>
    <property type="match status" value="1"/>
</dbReference>
<dbReference type="InterPro" id="IPR049809">
    <property type="entry name" value="YehF/YfeS-like_WGR"/>
</dbReference>
<feature type="compositionally biased region" description="Polar residues" evidence="1">
    <location>
        <begin position="167"/>
        <end position="182"/>
    </location>
</feature>
<feature type="compositionally biased region" description="Low complexity" evidence="1">
    <location>
        <begin position="82"/>
        <end position="91"/>
    </location>
</feature>
<gene>
    <name evidence="3" type="ORF">KCH_09370</name>
</gene>
<dbReference type="PATRIC" id="fig|1348663.4.peg.889"/>